<dbReference type="InterPro" id="IPR050101">
    <property type="entry name" value="CinA"/>
</dbReference>
<gene>
    <name evidence="1" type="primary">cinA</name>
    <name evidence="3" type="ORF">IAG03_11195</name>
</gene>
<dbReference type="SUPFAM" id="SSF142433">
    <property type="entry name" value="CinA-like"/>
    <property type="match status" value="1"/>
</dbReference>
<dbReference type="InterPro" id="IPR036653">
    <property type="entry name" value="CinA-like_C"/>
</dbReference>
<dbReference type="Gene3D" id="3.90.950.20">
    <property type="entry name" value="CinA-like"/>
    <property type="match status" value="1"/>
</dbReference>
<reference evidence="3" key="1">
    <citation type="submission" date="2020-08" db="EMBL/GenBank/DDBJ databases">
        <title>Genome public.</title>
        <authorList>
            <person name="Liu C."/>
            <person name="Sun Q."/>
        </authorList>
    </citation>
    <scope>NUCLEOTIDE SEQUENCE</scope>
    <source>
        <strain evidence="3">NSJ-40</strain>
    </source>
</reference>
<dbReference type="AlphaFoldDB" id="A0A926DBZ3"/>
<proteinExistence type="inferred from homology"/>
<dbReference type="CDD" id="cd00885">
    <property type="entry name" value="cinA"/>
    <property type="match status" value="1"/>
</dbReference>
<comment type="caution">
    <text evidence="3">The sequence shown here is derived from an EMBL/GenBank/DDBJ whole genome shotgun (WGS) entry which is preliminary data.</text>
</comment>
<evidence type="ECO:0000313" key="4">
    <source>
        <dbReference type="Proteomes" id="UP000651482"/>
    </source>
</evidence>
<accession>A0A926DBZ3</accession>
<dbReference type="PIRSF" id="PIRSF006728">
    <property type="entry name" value="CinA"/>
    <property type="match status" value="1"/>
</dbReference>
<dbReference type="PANTHER" id="PTHR13939">
    <property type="entry name" value="NICOTINAMIDE-NUCLEOTIDE AMIDOHYDROLASE PNCC"/>
    <property type="match status" value="1"/>
</dbReference>
<dbReference type="PANTHER" id="PTHR13939:SF0">
    <property type="entry name" value="NMN AMIDOHYDROLASE-LIKE PROTEIN YFAY"/>
    <property type="match status" value="1"/>
</dbReference>
<dbReference type="Proteomes" id="UP000651482">
    <property type="component" value="Unassembled WGS sequence"/>
</dbReference>
<dbReference type="Pfam" id="PF02464">
    <property type="entry name" value="CinA"/>
    <property type="match status" value="1"/>
</dbReference>
<dbReference type="Gene3D" id="3.40.980.10">
    <property type="entry name" value="MoaB/Mog-like domain"/>
    <property type="match status" value="1"/>
</dbReference>
<dbReference type="InterPro" id="IPR041424">
    <property type="entry name" value="CinA_KH"/>
</dbReference>
<dbReference type="NCBIfam" id="NF001813">
    <property type="entry name" value="PRK00549.1"/>
    <property type="match status" value="1"/>
</dbReference>
<dbReference type="Pfam" id="PF00994">
    <property type="entry name" value="MoCF_biosynth"/>
    <property type="match status" value="1"/>
</dbReference>
<dbReference type="NCBIfam" id="TIGR00200">
    <property type="entry name" value="cinA_nterm"/>
    <property type="match status" value="1"/>
</dbReference>
<comment type="similarity">
    <text evidence="1">Belongs to the CinA family.</text>
</comment>
<dbReference type="Gene3D" id="3.30.70.2860">
    <property type="match status" value="1"/>
</dbReference>
<dbReference type="InterPro" id="IPR001453">
    <property type="entry name" value="MoaB/Mog_dom"/>
</dbReference>
<dbReference type="InterPro" id="IPR008135">
    <property type="entry name" value="Competence-induced_CinA"/>
</dbReference>
<evidence type="ECO:0000256" key="1">
    <source>
        <dbReference type="HAMAP-Rule" id="MF_00226"/>
    </source>
</evidence>
<dbReference type="SMART" id="SM00852">
    <property type="entry name" value="MoCF_biosynth"/>
    <property type="match status" value="1"/>
</dbReference>
<dbReference type="HAMAP" id="MF_00226_B">
    <property type="entry name" value="CinA_B"/>
    <property type="match status" value="1"/>
</dbReference>
<dbReference type="RefSeq" id="WP_249320120.1">
    <property type="nucleotide sequence ID" value="NZ_JACRSN010000018.1"/>
</dbReference>
<organism evidence="3 4">
    <name type="scientific">Yeguia hominis</name>
    <dbReference type="NCBI Taxonomy" id="2763662"/>
    <lineage>
        <taxon>Bacteria</taxon>
        <taxon>Bacillati</taxon>
        <taxon>Bacillota</taxon>
        <taxon>Clostridia</taxon>
        <taxon>Eubacteriales</taxon>
        <taxon>Yeguiaceae</taxon>
        <taxon>Yeguia</taxon>
    </lineage>
</organism>
<dbReference type="InterPro" id="IPR036425">
    <property type="entry name" value="MoaB/Mog-like_dom_sf"/>
</dbReference>
<sequence>MNAEIIAVGTELLLGHTINTDAAYVARELSDIGVNLLFSSTVGDNPERLHAAVKQALSRSDLLVTTGGLGPTEDDLTKQTVAQAAGKKLVLHEEILKEIEAFFKNRPGACGENQKRQAWLPEGSTVLANVIGTAPGCAFETDAGKIVIMLPGPPSELIPMLHHEAVPYLMKREHASIVSKNVHVFGKGEGQVAEMIDDLVQGANPTAATYAKDGEMFVRVTARAETPEEAEQMCAPLVQEICSRIGDCVYGVDAESLEELVVKELSARGMTIATAESCTGGFLAKRLTDIPGASAVIGTGVVTYANAAKEKLIGVPHAVLETYGAVSSETARAMAEGVRRLAGSDLGVGITGIAGPDGGTAEKKVGLVYLALSDGKTVLVHKIPGANRNRTRDWIRYTAASRALDMVRRYLEGISLTEGSPEDGTGLFPVE</sequence>
<evidence type="ECO:0000259" key="2">
    <source>
        <dbReference type="SMART" id="SM00852"/>
    </source>
</evidence>
<feature type="domain" description="MoaB/Mog" evidence="2">
    <location>
        <begin position="4"/>
        <end position="172"/>
    </location>
</feature>
<dbReference type="Pfam" id="PF18146">
    <property type="entry name" value="CinA_KH"/>
    <property type="match status" value="1"/>
</dbReference>
<protein>
    <recommendedName>
        <fullName evidence="1">Putative competence-damage inducible protein</fullName>
    </recommendedName>
</protein>
<dbReference type="SUPFAM" id="SSF53218">
    <property type="entry name" value="Molybdenum cofactor biosynthesis proteins"/>
    <property type="match status" value="1"/>
</dbReference>
<dbReference type="EMBL" id="JACRSN010000018">
    <property type="protein sequence ID" value="MBC8534539.1"/>
    <property type="molecule type" value="Genomic_DNA"/>
</dbReference>
<keyword evidence="4" id="KW-1185">Reference proteome</keyword>
<dbReference type="InterPro" id="IPR008136">
    <property type="entry name" value="CinA_C"/>
</dbReference>
<evidence type="ECO:0000313" key="3">
    <source>
        <dbReference type="EMBL" id="MBC8534539.1"/>
    </source>
</evidence>
<name>A0A926DBZ3_9FIRM</name>
<dbReference type="NCBIfam" id="TIGR00199">
    <property type="entry name" value="PncC_domain"/>
    <property type="match status" value="1"/>
</dbReference>